<dbReference type="InterPro" id="IPR036397">
    <property type="entry name" value="RNaseH_sf"/>
</dbReference>
<dbReference type="InterPro" id="IPR038717">
    <property type="entry name" value="Tc1-like_DDE_dom"/>
</dbReference>
<dbReference type="Proteomes" id="UP000193380">
    <property type="component" value="Unassembled WGS sequence"/>
</dbReference>
<dbReference type="PaxDb" id="8022-A0A060XK95"/>
<dbReference type="Gene3D" id="3.30.420.10">
    <property type="entry name" value="Ribonuclease H-like superfamily/Ribonuclease H"/>
    <property type="match status" value="1"/>
</dbReference>
<dbReference type="AlphaFoldDB" id="A0A060XK95"/>
<reference evidence="2" key="2">
    <citation type="submission" date="2014-03" db="EMBL/GenBank/DDBJ databases">
        <authorList>
            <person name="Genoscope - CEA"/>
        </authorList>
    </citation>
    <scope>NUCLEOTIDE SEQUENCE</scope>
</reference>
<accession>A0A060XK95</accession>
<dbReference type="EMBL" id="FR905515">
    <property type="protein sequence ID" value="CDQ79891.1"/>
    <property type="molecule type" value="Genomic_DNA"/>
</dbReference>
<evidence type="ECO:0000313" key="3">
    <source>
        <dbReference type="Proteomes" id="UP000193380"/>
    </source>
</evidence>
<organism evidence="2 3">
    <name type="scientific">Oncorhynchus mykiss</name>
    <name type="common">Rainbow trout</name>
    <name type="synonym">Salmo gairdneri</name>
    <dbReference type="NCBI Taxonomy" id="8022"/>
    <lineage>
        <taxon>Eukaryota</taxon>
        <taxon>Metazoa</taxon>
        <taxon>Chordata</taxon>
        <taxon>Craniata</taxon>
        <taxon>Vertebrata</taxon>
        <taxon>Euteleostomi</taxon>
        <taxon>Actinopterygii</taxon>
        <taxon>Neopterygii</taxon>
        <taxon>Teleostei</taxon>
        <taxon>Protacanthopterygii</taxon>
        <taxon>Salmoniformes</taxon>
        <taxon>Salmonidae</taxon>
        <taxon>Salmoninae</taxon>
        <taxon>Oncorhynchus</taxon>
    </lineage>
</organism>
<proteinExistence type="predicted"/>
<dbReference type="STRING" id="8022.A0A060XK95"/>
<gene>
    <name evidence="2" type="ORF">GSONMT00056599001</name>
</gene>
<dbReference type="PANTHER" id="PTHR23022:SF135">
    <property type="entry name" value="SI:DKEY-77F5.3"/>
    <property type="match status" value="1"/>
</dbReference>
<protein>
    <recommendedName>
        <fullName evidence="1">Tc1-like transposase DDE domain-containing protein</fullName>
    </recommendedName>
</protein>
<dbReference type="PANTHER" id="PTHR23022">
    <property type="entry name" value="TRANSPOSABLE ELEMENT-RELATED"/>
    <property type="match status" value="1"/>
</dbReference>
<sequence>MTIYVWREKGRLARQNTISTVKHGGGSIMLWGGFAAGGTGALHKIDGIVRQDNYVDILKQHLKTSLKLGRKWVFQMENDPKHTSKVVAKWLQDNKVKVLEWPSQNPDLNPIENLWAELKKNVCPSKEAYNPDSVTPALSGGMGQNSPNLLWVACGRLPKTFNLGQTILKVMLPNTN</sequence>
<evidence type="ECO:0000313" key="2">
    <source>
        <dbReference type="EMBL" id="CDQ79891.1"/>
    </source>
</evidence>
<name>A0A060XK95_ONCMY</name>
<evidence type="ECO:0000259" key="1">
    <source>
        <dbReference type="Pfam" id="PF13358"/>
    </source>
</evidence>
<reference evidence="2" key="1">
    <citation type="journal article" date="2014" name="Nat. Commun.">
        <title>The rainbow trout genome provides novel insights into evolution after whole-genome duplication in vertebrates.</title>
        <authorList>
            <person name="Berthelot C."/>
            <person name="Brunet F."/>
            <person name="Chalopin D."/>
            <person name="Juanchich A."/>
            <person name="Bernard M."/>
            <person name="Noel B."/>
            <person name="Bento P."/>
            <person name="Da Silva C."/>
            <person name="Labadie K."/>
            <person name="Alberti A."/>
            <person name="Aury J.M."/>
            <person name="Louis A."/>
            <person name="Dehais P."/>
            <person name="Bardou P."/>
            <person name="Montfort J."/>
            <person name="Klopp C."/>
            <person name="Cabau C."/>
            <person name="Gaspin C."/>
            <person name="Thorgaard G.H."/>
            <person name="Boussaha M."/>
            <person name="Quillet E."/>
            <person name="Guyomard R."/>
            <person name="Galiana D."/>
            <person name="Bobe J."/>
            <person name="Volff J.N."/>
            <person name="Genet C."/>
            <person name="Wincker P."/>
            <person name="Jaillon O."/>
            <person name="Roest Crollius H."/>
            <person name="Guiguen Y."/>
        </authorList>
    </citation>
    <scope>NUCLEOTIDE SEQUENCE [LARGE SCALE GENOMIC DNA]</scope>
</reference>
<dbReference type="GO" id="GO:0003676">
    <property type="term" value="F:nucleic acid binding"/>
    <property type="evidence" value="ECO:0007669"/>
    <property type="project" value="InterPro"/>
</dbReference>
<dbReference type="InterPro" id="IPR052338">
    <property type="entry name" value="Transposase_5"/>
</dbReference>
<dbReference type="Pfam" id="PF13358">
    <property type="entry name" value="DDE_3"/>
    <property type="match status" value="1"/>
</dbReference>
<feature type="domain" description="Tc1-like transposase DDE" evidence="1">
    <location>
        <begin position="4"/>
        <end position="124"/>
    </location>
</feature>